<name>A0AAE3G069_9EURY</name>
<evidence type="ECO:0000256" key="1">
    <source>
        <dbReference type="SAM" id="Phobius"/>
    </source>
</evidence>
<keyword evidence="1" id="KW-0472">Membrane</keyword>
<keyword evidence="1" id="KW-0812">Transmembrane</keyword>
<dbReference type="RefSeq" id="WP_250586319.1">
    <property type="nucleotide sequence ID" value="NZ_JAKRVX010000015.1"/>
</dbReference>
<dbReference type="AlphaFoldDB" id="A0AAE3G069"/>
<comment type="caution">
    <text evidence="2">The sequence shown here is derived from an EMBL/GenBank/DDBJ whole genome shotgun (WGS) entry which is preliminary data.</text>
</comment>
<evidence type="ECO:0000313" key="3">
    <source>
        <dbReference type="Proteomes" id="UP001203207"/>
    </source>
</evidence>
<protein>
    <recommendedName>
        <fullName evidence="4">RING-type E3 ubiquitin transferase</fullName>
    </recommendedName>
</protein>
<dbReference type="Proteomes" id="UP001203207">
    <property type="component" value="Unassembled WGS sequence"/>
</dbReference>
<sequence>MNVGQAITFVAILVGGILLIAHSIKQFRRVRVIKNSDEVSISETIDRNDRVQISGKVLDYEDTLDSPIENEKCVAYEYIISKSTRDHADPENEYRWKDLDERNETVDFILEDHTGTAYIRTDGSEISLTHNSRYTVSDSSSIPATVTGDPIPFDPMKFNFDDRLRFKEGTIKPGDWISVIGKFGDKKIEHSLEFDTNSEEIAYIFDKDVEKEINNLRTPAIAGLIFGSVFLLFLVAYVMLEIL</sequence>
<reference evidence="2" key="1">
    <citation type="journal article" date="2022" name="Syst. Appl. Microbiol.">
        <title>Natronocalculus amylovorans gen. nov., sp. nov., and Natranaeroarchaeum aerophilus sp. nov., dominant culturable amylolytic natronoarchaea from hypersaline soda lakes in southwestern Siberia.</title>
        <authorList>
            <person name="Sorokin D.Y."/>
            <person name="Elcheninov A.G."/>
            <person name="Khizhniak T.V."/>
            <person name="Koenen M."/>
            <person name="Bale N.J."/>
            <person name="Damste J.S.S."/>
            <person name="Kublanov I.V."/>
        </authorList>
    </citation>
    <scope>NUCLEOTIDE SEQUENCE</scope>
    <source>
        <strain evidence="2">AArc-St2</strain>
    </source>
</reference>
<evidence type="ECO:0008006" key="4">
    <source>
        <dbReference type="Google" id="ProtNLM"/>
    </source>
</evidence>
<evidence type="ECO:0000313" key="2">
    <source>
        <dbReference type="EMBL" id="MCL9818544.1"/>
    </source>
</evidence>
<dbReference type="EMBL" id="JAKRVX010000015">
    <property type="protein sequence ID" value="MCL9818544.1"/>
    <property type="molecule type" value="Genomic_DNA"/>
</dbReference>
<accession>A0AAE3G069</accession>
<reference evidence="2" key="2">
    <citation type="submission" date="2022-02" db="EMBL/GenBank/DDBJ databases">
        <authorList>
            <person name="Elcheninov A.G."/>
            <person name="Sorokin D.Y."/>
            <person name="Kublanov I.V."/>
        </authorList>
    </citation>
    <scope>NUCLEOTIDE SEQUENCE</scope>
    <source>
        <strain evidence="2">AArc-St2</strain>
    </source>
</reference>
<feature type="transmembrane region" description="Helical" evidence="1">
    <location>
        <begin position="6"/>
        <end position="24"/>
    </location>
</feature>
<keyword evidence="1" id="KW-1133">Transmembrane helix</keyword>
<proteinExistence type="predicted"/>
<keyword evidence="3" id="KW-1185">Reference proteome</keyword>
<organism evidence="2 3">
    <name type="scientific">Natronocalculus amylovorans</name>
    <dbReference type="NCBI Taxonomy" id="2917812"/>
    <lineage>
        <taxon>Archaea</taxon>
        <taxon>Methanobacteriati</taxon>
        <taxon>Methanobacteriota</taxon>
        <taxon>Stenosarchaea group</taxon>
        <taxon>Halobacteria</taxon>
        <taxon>Halobacteriales</taxon>
        <taxon>Haloferacaceae</taxon>
        <taxon>Natronocalculus</taxon>
    </lineage>
</organism>
<gene>
    <name evidence="2" type="ORF">AArcSt2_16525</name>
</gene>
<feature type="transmembrane region" description="Helical" evidence="1">
    <location>
        <begin position="220"/>
        <end position="240"/>
    </location>
</feature>